<feature type="transmembrane region" description="Helical" evidence="8">
    <location>
        <begin position="72"/>
        <end position="94"/>
    </location>
</feature>
<evidence type="ECO:0000256" key="6">
    <source>
        <dbReference type="ARBA" id="ARBA00023136"/>
    </source>
</evidence>
<feature type="transmembrane region" description="Helical" evidence="8">
    <location>
        <begin position="30"/>
        <end position="51"/>
    </location>
</feature>
<feature type="transmembrane region" description="Helical" evidence="8">
    <location>
        <begin position="267"/>
        <end position="291"/>
    </location>
</feature>
<accession>A0A4R7I408</accession>
<evidence type="ECO:0000256" key="1">
    <source>
        <dbReference type="ARBA" id="ARBA00004651"/>
    </source>
</evidence>
<dbReference type="InterPro" id="IPR050879">
    <property type="entry name" value="Acyltransferase_3"/>
</dbReference>
<feature type="transmembrane region" description="Helical" evidence="8">
    <location>
        <begin position="164"/>
        <end position="182"/>
    </location>
</feature>
<dbReference type="EMBL" id="SOAU01000001">
    <property type="protein sequence ID" value="TDT17689.1"/>
    <property type="molecule type" value="Genomic_DNA"/>
</dbReference>
<evidence type="ECO:0000256" key="2">
    <source>
        <dbReference type="ARBA" id="ARBA00022475"/>
    </source>
</evidence>
<dbReference type="GO" id="GO:0005886">
    <property type="term" value="C:plasma membrane"/>
    <property type="evidence" value="ECO:0007669"/>
    <property type="project" value="UniProtKB-SubCell"/>
</dbReference>
<proteinExistence type="predicted"/>
<keyword evidence="3" id="KW-0808">Transferase</keyword>
<reference evidence="10 11" key="1">
    <citation type="submission" date="2019-03" db="EMBL/GenBank/DDBJ databases">
        <title>Sequencing the genomes of 1000 actinobacteria strains.</title>
        <authorList>
            <person name="Klenk H.-P."/>
        </authorList>
    </citation>
    <scope>NUCLEOTIDE SEQUENCE [LARGE SCALE GENOMIC DNA]</scope>
    <source>
        <strain evidence="10 11">DSM 18936</strain>
    </source>
</reference>
<keyword evidence="5 8" id="KW-1133">Transmembrane helix</keyword>
<dbReference type="PANTHER" id="PTHR23028">
    <property type="entry name" value="ACETYLTRANSFERASE"/>
    <property type="match status" value="1"/>
</dbReference>
<feature type="transmembrane region" description="Helical" evidence="8">
    <location>
        <begin position="135"/>
        <end position="157"/>
    </location>
</feature>
<protein>
    <submittedName>
        <fullName evidence="10">Peptidoglycan/LPS O-acetylase OafA/YrhL</fullName>
    </submittedName>
</protein>
<feature type="domain" description="Acyltransferase 3" evidence="9">
    <location>
        <begin position="6"/>
        <end position="345"/>
    </location>
</feature>
<evidence type="ECO:0000256" key="8">
    <source>
        <dbReference type="SAM" id="Phobius"/>
    </source>
</evidence>
<evidence type="ECO:0000313" key="11">
    <source>
        <dbReference type="Proteomes" id="UP000294558"/>
    </source>
</evidence>
<dbReference type="GO" id="GO:0016747">
    <property type="term" value="F:acyltransferase activity, transferring groups other than amino-acyl groups"/>
    <property type="evidence" value="ECO:0007669"/>
    <property type="project" value="InterPro"/>
</dbReference>
<feature type="transmembrane region" description="Helical" evidence="8">
    <location>
        <begin position="242"/>
        <end position="261"/>
    </location>
</feature>
<keyword evidence="6 8" id="KW-0472">Membrane</keyword>
<comment type="subcellular location">
    <subcellularLocation>
        <location evidence="1">Cell membrane</location>
        <topology evidence="1">Multi-pass membrane protein</topology>
    </subcellularLocation>
</comment>
<evidence type="ECO:0000256" key="7">
    <source>
        <dbReference type="ARBA" id="ARBA00023315"/>
    </source>
</evidence>
<dbReference type="GO" id="GO:0009103">
    <property type="term" value="P:lipopolysaccharide biosynthetic process"/>
    <property type="evidence" value="ECO:0007669"/>
    <property type="project" value="TreeGrafter"/>
</dbReference>
<dbReference type="InterPro" id="IPR036514">
    <property type="entry name" value="SGNH_hydro_sf"/>
</dbReference>
<dbReference type="Pfam" id="PF01757">
    <property type="entry name" value="Acyl_transf_3"/>
    <property type="match status" value="1"/>
</dbReference>
<keyword evidence="7" id="KW-0012">Acyltransferase</keyword>
<evidence type="ECO:0000256" key="3">
    <source>
        <dbReference type="ARBA" id="ARBA00022679"/>
    </source>
</evidence>
<feature type="transmembrane region" description="Helical" evidence="8">
    <location>
        <begin position="211"/>
        <end position="230"/>
    </location>
</feature>
<organism evidence="10 11">
    <name type="scientific">Ilumatobacter fluminis</name>
    <dbReference type="NCBI Taxonomy" id="467091"/>
    <lineage>
        <taxon>Bacteria</taxon>
        <taxon>Bacillati</taxon>
        <taxon>Actinomycetota</taxon>
        <taxon>Acidimicrobiia</taxon>
        <taxon>Acidimicrobiales</taxon>
        <taxon>Ilumatobacteraceae</taxon>
        <taxon>Ilumatobacter</taxon>
    </lineage>
</organism>
<evidence type="ECO:0000256" key="5">
    <source>
        <dbReference type="ARBA" id="ARBA00022989"/>
    </source>
</evidence>
<gene>
    <name evidence="10" type="ORF">BDK89_3300</name>
</gene>
<evidence type="ECO:0000259" key="9">
    <source>
        <dbReference type="Pfam" id="PF01757"/>
    </source>
</evidence>
<keyword evidence="4 8" id="KW-0812">Transmembrane</keyword>
<evidence type="ECO:0000256" key="4">
    <source>
        <dbReference type="ARBA" id="ARBA00022692"/>
    </source>
</evidence>
<dbReference type="Proteomes" id="UP000294558">
    <property type="component" value="Unassembled WGS sequence"/>
</dbReference>
<dbReference type="Gene3D" id="3.40.50.1110">
    <property type="entry name" value="SGNH hydrolase"/>
    <property type="match status" value="1"/>
</dbReference>
<sequence length="657" mass="71571">MGYQPGLDGLRALSVVAVILYHGGFSWMHGGFFGVEVFFVVSGYLITMLLIEEHDKTGGVSLSQFWIRRARRLFPALFTMLAAIAAWTAVFGTAEQTSQLRSDLPWSILYVNNWAQIVGDVPYFQPGDPPLLRHLWSLAVEEQWYVVWPLVFTFLLAGKRPDRVVRWLLVAIVAVMALTWWVQRGGPTPIDGPIGFLDGADRVNFNYLSTITRSGGLLMGAAAAFVWRPWRSEAAFHAPSRGLDIATGVGLGLLTCCFVAAELTADYLYPWLLAFVSLVSLVLVLIVVHPASAGTRFLLSQPVLVEVGKRSYGWYLWHWPIFVLMGATTGQWSRFLPAFVLSIAIAEVSYRFIEEPVRRGALADWWSRQRQFPVAPVGALSVVLLALGGFYWQVDDFDVAAGGDDVEFVLDAAPLASVVSEAAAPDATMPAVAPAEPIDVTIVGDSQAHSLAINLPDGIEDTFDITDRALDGCSVYDHGSVLSERTSFSNSFASLCPNWSAYWGEGAQGADVVLVVLGAWDVFDLQQDDGTYVFGTPEWDALFTANLNEGLDAMAPSGARMALLEAACMRPVEAEGAGVPPLPERADDARVARVNDLLRSVADGRADTTFVEGPDEWCADEVIATDLGYRWDGVHVYKPGANLIYETIAPNLVALAG</sequence>
<comment type="caution">
    <text evidence="10">The sequence shown here is derived from an EMBL/GenBank/DDBJ whole genome shotgun (WGS) entry which is preliminary data.</text>
</comment>
<keyword evidence="2" id="KW-1003">Cell membrane</keyword>
<dbReference type="SUPFAM" id="SSF52266">
    <property type="entry name" value="SGNH hydrolase"/>
    <property type="match status" value="1"/>
</dbReference>
<name>A0A4R7I408_9ACTN</name>
<dbReference type="AlphaFoldDB" id="A0A4R7I408"/>
<evidence type="ECO:0000313" key="10">
    <source>
        <dbReference type="EMBL" id="TDT17689.1"/>
    </source>
</evidence>
<dbReference type="InterPro" id="IPR002656">
    <property type="entry name" value="Acyl_transf_3_dom"/>
</dbReference>
<keyword evidence="11" id="KW-1185">Reference proteome</keyword>
<dbReference type="PANTHER" id="PTHR23028:SF53">
    <property type="entry name" value="ACYL_TRANSF_3 DOMAIN-CONTAINING PROTEIN"/>
    <property type="match status" value="1"/>
</dbReference>
<feature type="transmembrane region" description="Helical" evidence="8">
    <location>
        <begin position="374"/>
        <end position="392"/>
    </location>
</feature>